<dbReference type="EMBL" id="JAPQKN010000002">
    <property type="protein sequence ID" value="KAJ5168367.1"/>
    <property type="molecule type" value="Genomic_DNA"/>
</dbReference>
<dbReference type="OrthoDB" id="4369702at2759"/>
<evidence type="ECO:0000313" key="3">
    <source>
        <dbReference type="Proteomes" id="UP001149163"/>
    </source>
</evidence>
<evidence type="ECO:0000256" key="1">
    <source>
        <dbReference type="SAM" id="MobiDB-lite"/>
    </source>
</evidence>
<accession>A0A9W9I9I7</accession>
<feature type="compositionally biased region" description="Polar residues" evidence="1">
    <location>
        <begin position="332"/>
        <end position="343"/>
    </location>
</feature>
<protein>
    <submittedName>
        <fullName evidence="2">Uncharacterized protein</fullName>
    </submittedName>
</protein>
<feature type="compositionally biased region" description="Polar residues" evidence="1">
    <location>
        <begin position="300"/>
        <end position="325"/>
    </location>
</feature>
<feature type="region of interest" description="Disordered" evidence="1">
    <location>
        <begin position="271"/>
        <end position="407"/>
    </location>
</feature>
<sequence>MGGQESRVEDGASQLVSQYALILDSNKGLHYFAGDDKVDCESAENPLDLQVLQWRETSPTLVLRIGPPTSKVEFEDNLDWSTDTLHFHFKLSADYAGGRVELLHRIRHLIDGTYPFGINATHIGKEVIEKFLLGVKKSRQKYRQWSPYVNSYGCRVSWLRRSENATNIFFKFIADNGESAILMVDEKAEEYRAAVQDHPRKFMEIMTLPVRVWTCIQYLCQNYQKTKQERQTEIDAILAEALRDTAQHSTEDSSCGISGELKRLIEDAVQQATKRADDGGNDGGPPFELSKGGSKGVEQTDLNTQSPEKIVHSGSTPVKTPSGGENTEEESANTPLEQKSQTKGDLIADQEKLERERKRRAAKKQRQRLTRKARQAESATTAHADEQPQEEGQDKEQSRNAVSGATGQDGIALTNFNILQPPSSPTSSFFTAPISPSPLSPSMHSTTSLDFHTPLIIHHNSLTALEPSSSPELSSCSAGQIDEKGIPGKRLLISIYPRFAAAFRMAWENELI</sequence>
<feature type="compositionally biased region" description="Basic residues" evidence="1">
    <location>
        <begin position="357"/>
        <end position="373"/>
    </location>
</feature>
<dbReference type="AlphaFoldDB" id="A0A9W9I9I7"/>
<dbReference type="GeneID" id="81425262"/>
<proteinExistence type="predicted"/>
<reference evidence="2" key="1">
    <citation type="submission" date="2022-11" db="EMBL/GenBank/DDBJ databases">
        <authorList>
            <person name="Petersen C."/>
        </authorList>
    </citation>
    <scope>NUCLEOTIDE SEQUENCE</scope>
    <source>
        <strain evidence="2">IBT 26290</strain>
    </source>
</reference>
<keyword evidence="3" id="KW-1185">Reference proteome</keyword>
<organism evidence="2 3">
    <name type="scientific">Penicillium canariense</name>
    <dbReference type="NCBI Taxonomy" id="189055"/>
    <lineage>
        <taxon>Eukaryota</taxon>
        <taxon>Fungi</taxon>
        <taxon>Dikarya</taxon>
        <taxon>Ascomycota</taxon>
        <taxon>Pezizomycotina</taxon>
        <taxon>Eurotiomycetes</taxon>
        <taxon>Eurotiomycetidae</taxon>
        <taxon>Eurotiales</taxon>
        <taxon>Aspergillaceae</taxon>
        <taxon>Penicillium</taxon>
    </lineage>
</organism>
<comment type="caution">
    <text evidence="2">The sequence shown here is derived from an EMBL/GenBank/DDBJ whole genome shotgun (WGS) entry which is preliminary data.</text>
</comment>
<gene>
    <name evidence="2" type="ORF">N7482_003961</name>
</gene>
<evidence type="ECO:0000313" key="2">
    <source>
        <dbReference type="EMBL" id="KAJ5168367.1"/>
    </source>
</evidence>
<dbReference type="Proteomes" id="UP001149163">
    <property type="component" value="Unassembled WGS sequence"/>
</dbReference>
<dbReference type="RefSeq" id="XP_056544828.1">
    <property type="nucleotide sequence ID" value="XM_056686086.1"/>
</dbReference>
<reference evidence="2" key="2">
    <citation type="journal article" date="2023" name="IMA Fungus">
        <title>Comparative genomic study of the Penicillium genus elucidates a diverse pangenome and 15 lateral gene transfer events.</title>
        <authorList>
            <person name="Petersen C."/>
            <person name="Sorensen T."/>
            <person name="Nielsen M.R."/>
            <person name="Sondergaard T.E."/>
            <person name="Sorensen J.L."/>
            <person name="Fitzpatrick D.A."/>
            <person name="Frisvad J.C."/>
            <person name="Nielsen K.L."/>
        </authorList>
    </citation>
    <scope>NUCLEOTIDE SEQUENCE</scope>
    <source>
        <strain evidence="2">IBT 26290</strain>
    </source>
</reference>
<name>A0A9W9I9I7_9EURO</name>